<evidence type="ECO:0000313" key="2">
    <source>
        <dbReference type="Proteomes" id="UP000034452"/>
    </source>
</evidence>
<protein>
    <submittedName>
        <fullName evidence="1">Uncharacterized protein</fullName>
    </submittedName>
</protein>
<name>A0A0G0VF45_9BACT</name>
<comment type="caution">
    <text evidence="1">The sequence shown here is derived from an EMBL/GenBank/DDBJ whole genome shotgun (WGS) entry which is preliminary data.</text>
</comment>
<dbReference type="Gene3D" id="3.40.50.10400">
    <property type="entry name" value="Hypothetical protein PA1492"/>
    <property type="match status" value="1"/>
</dbReference>
<accession>A0A0G0VF45</accession>
<sequence>MEFSKETKKYWEEKDWKDLEKVESVKDLYNIAKRIIDRMPKPFVQVCGPITTGGAGSIEKNLDLFNNTITQLQNNGLVVFDQMPFEIPMQILKNKFSKEKILKEMLNDFYIPIIESKMASTYYFIPNWESSSGSKWEHKKAKEFGIEIVYLE</sequence>
<proteinExistence type="predicted"/>
<dbReference type="InterPro" id="IPR025518">
    <property type="entry name" value="DUF4406"/>
</dbReference>
<dbReference type="AlphaFoldDB" id="A0A0G0VF45"/>
<evidence type="ECO:0000313" key="1">
    <source>
        <dbReference type="EMBL" id="KKR70675.1"/>
    </source>
</evidence>
<dbReference type="EMBL" id="LBZL01000002">
    <property type="protein sequence ID" value="KKR70675.1"/>
    <property type="molecule type" value="Genomic_DNA"/>
</dbReference>
<gene>
    <name evidence="1" type="ORF">UU13_C0002G0020</name>
</gene>
<dbReference type="Proteomes" id="UP000034452">
    <property type="component" value="Unassembled WGS sequence"/>
</dbReference>
<organism evidence="1 2">
    <name type="scientific">Candidatus Nomurabacteria bacterium GW2011_GWB1_40_7</name>
    <dbReference type="NCBI Taxonomy" id="1618744"/>
    <lineage>
        <taxon>Bacteria</taxon>
        <taxon>Candidatus Nomuraibacteriota</taxon>
    </lineage>
</organism>
<dbReference type="SUPFAM" id="SSF52309">
    <property type="entry name" value="N-(deoxy)ribosyltransferase-like"/>
    <property type="match status" value="1"/>
</dbReference>
<reference evidence="1 2" key="1">
    <citation type="journal article" date="2015" name="Nature">
        <title>rRNA introns, odd ribosomes, and small enigmatic genomes across a large radiation of phyla.</title>
        <authorList>
            <person name="Brown C.T."/>
            <person name="Hug L.A."/>
            <person name="Thomas B.C."/>
            <person name="Sharon I."/>
            <person name="Castelle C.J."/>
            <person name="Singh A."/>
            <person name="Wilkins M.J."/>
            <person name="Williams K.H."/>
            <person name="Banfield J.F."/>
        </authorList>
    </citation>
    <scope>NUCLEOTIDE SEQUENCE [LARGE SCALE GENOMIC DNA]</scope>
</reference>
<dbReference type="Pfam" id="PF14359">
    <property type="entry name" value="DUF4406"/>
    <property type="match status" value="1"/>
</dbReference>